<evidence type="ECO:0000313" key="1">
    <source>
        <dbReference type="EMBL" id="CAK9038470.1"/>
    </source>
</evidence>
<organism evidence="1 2">
    <name type="scientific">Durusdinium trenchii</name>
    <dbReference type="NCBI Taxonomy" id="1381693"/>
    <lineage>
        <taxon>Eukaryota</taxon>
        <taxon>Sar</taxon>
        <taxon>Alveolata</taxon>
        <taxon>Dinophyceae</taxon>
        <taxon>Suessiales</taxon>
        <taxon>Symbiodiniaceae</taxon>
        <taxon>Durusdinium</taxon>
    </lineage>
</organism>
<dbReference type="SUPFAM" id="SSF53300">
    <property type="entry name" value="vWA-like"/>
    <property type="match status" value="1"/>
</dbReference>
<dbReference type="Proteomes" id="UP001642464">
    <property type="component" value="Unassembled WGS sequence"/>
</dbReference>
<keyword evidence="2" id="KW-1185">Reference proteome</keyword>
<sequence length="385" mass="43123">MAPRAGKTSVVAWTEFTGVEPEIEPVAHPGLVVKAMEGMGASWTMAHLLAEEASQIALRVFLLDNSGSTCKPDGHVLQKTHLGETMQVPSSRWDEIVAMALEQAEWNASLNVRSEFVLLNPPHGGTEMREGRDFVTVDPAMGDPKQQVDRLAQLLKRNGPRGPTPLAQRIRQLNWRLQREVKDGRRIMLSVVTDGIPTSAKGDPTDEFMRELRGFVDHLNAFVVIRLATDDDEVVKYYNRIDEELELPLDILDDLTGEAKELHEVGNGWFAYTPLLHRIREGGALNKLFDLLDERALKLPEIAEMLELLFRHPEDPPFPRCPRALYALAQSRMGMSSSVFNGHRQCMTPPVDLKALKRALGLSSWPRLRAELMKTLLCAKMTTAP</sequence>
<proteinExistence type="predicted"/>
<comment type="caution">
    <text evidence="1">The sequence shown here is derived from an EMBL/GenBank/DDBJ whole genome shotgun (WGS) entry which is preliminary data.</text>
</comment>
<gene>
    <name evidence="1" type="ORF">SCF082_LOCUS22630</name>
</gene>
<reference evidence="1 2" key="1">
    <citation type="submission" date="2024-02" db="EMBL/GenBank/DDBJ databases">
        <authorList>
            <person name="Chen Y."/>
            <person name="Shah S."/>
            <person name="Dougan E. K."/>
            <person name="Thang M."/>
            <person name="Chan C."/>
        </authorList>
    </citation>
    <scope>NUCLEOTIDE SEQUENCE [LARGE SCALE GENOMIC DNA]</scope>
</reference>
<dbReference type="InterPro" id="IPR036465">
    <property type="entry name" value="vWFA_dom_sf"/>
</dbReference>
<name>A0ABP0LH35_9DINO</name>
<dbReference type="EMBL" id="CAXAMM010016247">
    <property type="protein sequence ID" value="CAK9038470.1"/>
    <property type="molecule type" value="Genomic_DNA"/>
</dbReference>
<protein>
    <submittedName>
        <fullName evidence="1">Uncharacterized protein</fullName>
    </submittedName>
</protein>
<evidence type="ECO:0000313" key="2">
    <source>
        <dbReference type="Proteomes" id="UP001642464"/>
    </source>
</evidence>
<accession>A0ABP0LH35</accession>